<evidence type="ECO:0000313" key="1">
    <source>
        <dbReference type="EMBL" id="CAJ2665087.1"/>
    </source>
</evidence>
<sequence>MHLVTWNCDVNQPRLTTGWQEICETFELQYHLLGLIYYGDNMFHLVLNLTKESSTNEFPSFHSISTKPKHPLTFEIIISNDPNSTRQLFLNQQLAEYIISYHDYLVLEGPVAKLIMSQIIRSRGPN</sequence>
<accession>A0ACB0LCS3</accession>
<organism evidence="1 2">
    <name type="scientific">Trifolium pratense</name>
    <name type="common">Red clover</name>
    <dbReference type="NCBI Taxonomy" id="57577"/>
    <lineage>
        <taxon>Eukaryota</taxon>
        <taxon>Viridiplantae</taxon>
        <taxon>Streptophyta</taxon>
        <taxon>Embryophyta</taxon>
        <taxon>Tracheophyta</taxon>
        <taxon>Spermatophyta</taxon>
        <taxon>Magnoliopsida</taxon>
        <taxon>eudicotyledons</taxon>
        <taxon>Gunneridae</taxon>
        <taxon>Pentapetalae</taxon>
        <taxon>rosids</taxon>
        <taxon>fabids</taxon>
        <taxon>Fabales</taxon>
        <taxon>Fabaceae</taxon>
        <taxon>Papilionoideae</taxon>
        <taxon>50 kb inversion clade</taxon>
        <taxon>NPAAA clade</taxon>
        <taxon>Hologalegina</taxon>
        <taxon>IRL clade</taxon>
        <taxon>Trifolieae</taxon>
        <taxon>Trifolium</taxon>
    </lineage>
</organism>
<gene>
    <name evidence="1" type="ORF">MILVUS5_LOCUS30146</name>
</gene>
<dbReference type="EMBL" id="CASHSV030000409">
    <property type="protein sequence ID" value="CAJ2665087.1"/>
    <property type="molecule type" value="Genomic_DNA"/>
</dbReference>
<name>A0ACB0LCS3_TRIPR</name>
<dbReference type="Proteomes" id="UP001177021">
    <property type="component" value="Unassembled WGS sequence"/>
</dbReference>
<proteinExistence type="predicted"/>
<keyword evidence="2" id="KW-1185">Reference proteome</keyword>
<comment type="caution">
    <text evidence="1">The sequence shown here is derived from an EMBL/GenBank/DDBJ whole genome shotgun (WGS) entry which is preliminary data.</text>
</comment>
<reference evidence="1" key="1">
    <citation type="submission" date="2023-10" db="EMBL/GenBank/DDBJ databases">
        <authorList>
            <person name="Rodriguez Cubillos JULIANA M."/>
            <person name="De Vega J."/>
        </authorList>
    </citation>
    <scope>NUCLEOTIDE SEQUENCE</scope>
</reference>
<evidence type="ECO:0000313" key="2">
    <source>
        <dbReference type="Proteomes" id="UP001177021"/>
    </source>
</evidence>
<protein>
    <submittedName>
        <fullName evidence="1">Uncharacterized protein</fullName>
    </submittedName>
</protein>